<keyword evidence="2" id="KW-0472">Membrane</keyword>
<evidence type="ECO:0000313" key="5">
    <source>
        <dbReference type="Proteomes" id="UP001597568"/>
    </source>
</evidence>
<organism evidence="4 5">
    <name type="scientific">Kurthia populi</name>
    <dbReference type="NCBI Taxonomy" id="1562132"/>
    <lineage>
        <taxon>Bacteria</taxon>
        <taxon>Bacillati</taxon>
        <taxon>Bacillota</taxon>
        <taxon>Bacilli</taxon>
        <taxon>Bacillales</taxon>
        <taxon>Caryophanaceae</taxon>
        <taxon>Kurthia</taxon>
    </lineage>
</organism>
<name>A0ABW5Y5D1_9BACL</name>
<reference evidence="5" key="1">
    <citation type="journal article" date="2019" name="Int. J. Syst. Evol. Microbiol.">
        <title>The Global Catalogue of Microorganisms (GCM) 10K type strain sequencing project: providing services to taxonomists for standard genome sequencing and annotation.</title>
        <authorList>
            <consortium name="The Broad Institute Genomics Platform"/>
            <consortium name="The Broad Institute Genome Sequencing Center for Infectious Disease"/>
            <person name="Wu L."/>
            <person name="Ma J."/>
        </authorList>
    </citation>
    <scope>NUCLEOTIDE SEQUENCE [LARGE SCALE GENOMIC DNA]</scope>
    <source>
        <strain evidence="5">KCTC 33522</strain>
    </source>
</reference>
<feature type="transmembrane region" description="Helical" evidence="2">
    <location>
        <begin position="197"/>
        <end position="218"/>
    </location>
</feature>
<evidence type="ECO:0000256" key="1">
    <source>
        <dbReference type="SAM" id="MobiDB-lite"/>
    </source>
</evidence>
<feature type="transmembrane region" description="Helical" evidence="2">
    <location>
        <begin position="165"/>
        <end position="185"/>
    </location>
</feature>
<dbReference type="SMART" id="SM00460">
    <property type="entry name" value="TGc"/>
    <property type="match status" value="1"/>
</dbReference>
<feature type="transmembrane region" description="Helical" evidence="2">
    <location>
        <begin position="112"/>
        <end position="130"/>
    </location>
</feature>
<accession>A0ABW5Y5D1</accession>
<evidence type="ECO:0000313" key="4">
    <source>
        <dbReference type="EMBL" id="MFD2870062.1"/>
    </source>
</evidence>
<dbReference type="InterPro" id="IPR002931">
    <property type="entry name" value="Transglutaminase-like"/>
</dbReference>
<dbReference type="Proteomes" id="UP001597568">
    <property type="component" value="Unassembled WGS sequence"/>
</dbReference>
<dbReference type="InterPro" id="IPR038765">
    <property type="entry name" value="Papain-like_cys_pep_sf"/>
</dbReference>
<dbReference type="EMBL" id="JBHUOR010000133">
    <property type="protein sequence ID" value="MFD2870062.1"/>
    <property type="molecule type" value="Genomic_DNA"/>
</dbReference>
<feature type="domain" description="Transglutaminase-like" evidence="3">
    <location>
        <begin position="472"/>
        <end position="546"/>
    </location>
</feature>
<keyword evidence="5" id="KW-1185">Reference proteome</keyword>
<protein>
    <submittedName>
        <fullName evidence="4">Transglutaminase family protein</fullName>
    </submittedName>
</protein>
<feature type="transmembrane region" description="Helical" evidence="2">
    <location>
        <begin position="6"/>
        <end position="27"/>
    </location>
</feature>
<keyword evidence="2" id="KW-0812">Transmembrane</keyword>
<dbReference type="InterPro" id="IPR052901">
    <property type="entry name" value="Bact_TGase-like"/>
</dbReference>
<gene>
    <name evidence="4" type="ORF">ACFSY7_16340</name>
</gene>
<proteinExistence type="predicted"/>
<feature type="transmembrane region" description="Helical" evidence="2">
    <location>
        <begin position="64"/>
        <end position="82"/>
    </location>
</feature>
<keyword evidence="2" id="KW-1133">Transmembrane helix</keyword>
<feature type="transmembrane region" description="Helical" evidence="2">
    <location>
        <begin position="39"/>
        <end position="58"/>
    </location>
</feature>
<dbReference type="RefSeq" id="WP_380148722.1">
    <property type="nucleotide sequence ID" value="NZ_JBHUOR010000133.1"/>
</dbReference>
<feature type="transmembrane region" description="Helical" evidence="2">
    <location>
        <begin position="137"/>
        <end position="153"/>
    </location>
</feature>
<dbReference type="Pfam" id="PF11992">
    <property type="entry name" value="TgpA_N"/>
    <property type="match status" value="1"/>
</dbReference>
<feature type="transmembrane region" description="Helical" evidence="2">
    <location>
        <begin position="608"/>
        <end position="625"/>
    </location>
</feature>
<dbReference type="InterPro" id="IPR021878">
    <property type="entry name" value="TgpA_N"/>
</dbReference>
<dbReference type="Gene3D" id="3.10.620.30">
    <property type="match status" value="1"/>
</dbReference>
<evidence type="ECO:0000256" key="2">
    <source>
        <dbReference type="SAM" id="Phobius"/>
    </source>
</evidence>
<sequence>MRKSPTLHWASLLILYTLVFLMLYEWLGPISELTGTGHLPLITTFVILCFATNLITIWPAWCNTALKVGFVAFIVFYIHGNLTPSEIPVIFNEFITSVKALLTLHIDNVTDSARTFIFLVLLWMTIYLIHHWLTVRYSIFLFFFMTIFFLASIDTFTEYDATYPLIRVMCIGFFLVGMLFIEKVFVNHHMKPTLLRYIKLMVPLLLMIVVSSAFAYFMPKSEPAVDLPAPIEAINDWVNKQLSPTGKIGYVEDDTRLGGSFELDDTPVFDVWAKDAQYLRVDTKYVYTGKGWERKKGDIYVRSFDYDDRVPLSIKSGPSDDTDIMKINMHKQYQFLAQPYGLRKIESNDKNTNRFYVELDTEKIRPTVDEQRTTLTKYSMRYSPPTYKLSELNKTSMHELQNLDEDFDKYLQLPESLPRRVRALAREITKDETSVYDKTTAIESYFSVNGYRYSRSDVDYPEDNQDYVDQFLFDTKIGYCDNFSTAMVVMLRSQGIPARWVKGFSEGDVVDTNNKTTHFEVTNNNAHSWVEAYMPGVGWMQFEPTIGFSGFNQVEDDTRPENDTQPSADEQAPEAEEEEKEQQQEKPEPQQQEPQTDTSKADEQGITWWPWLVGFVVLVVAYGFWRTRKKWIPQYMKTRYASKSTVSIEQAYNDLLKVLAMYGLKKADSETLQQFAKRVDEKLGEHHMKAFVAQYERYIYDPSAEEVQWDKLKESWQYLINKVRG</sequence>
<dbReference type="PANTHER" id="PTHR42736">
    <property type="entry name" value="PROTEIN-GLUTAMINE GAMMA-GLUTAMYLTRANSFERASE"/>
    <property type="match status" value="1"/>
</dbReference>
<dbReference type="Pfam" id="PF01841">
    <property type="entry name" value="Transglut_core"/>
    <property type="match status" value="1"/>
</dbReference>
<evidence type="ECO:0000259" key="3">
    <source>
        <dbReference type="SMART" id="SM00460"/>
    </source>
</evidence>
<feature type="region of interest" description="Disordered" evidence="1">
    <location>
        <begin position="550"/>
        <end position="601"/>
    </location>
</feature>
<comment type="caution">
    <text evidence="4">The sequence shown here is derived from an EMBL/GenBank/DDBJ whole genome shotgun (WGS) entry which is preliminary data.</text>
</comment>
<dbReference type="SUPFAM" id="SSF54001">
    <property type="entry name" value="Cysteine proteinases"/>
    <property type="match status" value="1"/>
</dbReference>
<dbReference type="PANTHER" id="PTHR42736:SF1">
    <property type="entry name" value="PROTEIN-GLUTAMINE GAMMA-GLUTAMYLTRANSFERASE"/>
    <property type="match status" value="1"/>
</dbReference>
<feature type="compositionally biased region" description="Acidic residues" evidence="1">
    <location>
        <begin position="571"/>
        <end position="580"/>
    </location>
</feature>